<name>A0A448WJV8_9PLAT</name>
<protein>
    <submittedName>
        <fullName evidence="1">Uncharacterized protein</fullName>
    </submittedName>
</protein>
<dbReference type="AlphaFoldDB" id="A0A448WJV8"/>
<keyword evidence="2" id="KW-1185">Reference proteome</keyword>
<dbReference type="Proteomes" id="UP000784294">
    <property type="component" value="Unassembled WGS sequence"/>
</dbReference>
<organism evidence="1 2">
    <name type="scientific">Protopolystoma xenopodis</name>
    <dbReference type="NCBI Taxonomy" id="117903"/>
    <lineage>
        <taxon>Eukaryota</taxon>
        <taxon>Metazoa</taxon>
        <taxon>Spiralia</taxon>
        <taxon>Lophotrochozoa</taxon>
        <taxon>Platyhelminthes</taxon>
        <taxon>Monogenea</taxon>
        <taxon>Polyopisthocotylea</taxon>
        <taxon>Polystomatidea</taxon>
        <taxon>Polystomatidae</taxon>
        <taxon>Protopolystoma</taxon>
    </lineage>
</organism>
<dbReference type="EMBL" id="CAAALY010018149">
    <property type="protein sequence ID" value="VEL13556.1"/>
    <property type="molecule type" value="Genomic_DNA"/>
</dbReference>
<sequence length="152" mass="16918">MVQTGERRRHRICLISVDRKVGWPVDGQATLAKTEELIPELGQPTEPSQCEGGLGASLQVASCRPSLLPADSVDCRLQSEDTLTSEGEKISNHMDTQAEEGQTEQAYGRKRKRIVRTLAGEHFLRVRLNSFLSTTFFLLRPDSSISVAMDLY</sequence>
<evidence type="ECO:0000313" key="2">
    <source>
        <dbReference type="Proteomes" id="UP000784294"/>
    </source>
</evidence>
<proteinExistence type="predicted"/>
<comment type="caution">
    <text evidence="1">The sequence shown here is derived from an EMBL/GenBank/DDBJ whole genome shotgun (WGS) entry which is preliminary data.</text>
</comment>
<reference evidence="1" key="1">
    <citation type="submission" date="2018-11" db="EMBL/GenBank/DDBJ databases">
        <authorList>
            <consortium name="Pathogen Informatics"/>
        </authorList>
    </citation>
    <scope>NUCLEOTIDE SEQUENCE</scope>
</reference>
<gene>
    <name evidence="1" type="ORF">PXEA_LOCUS6996</name>
</gene>
<evidence type="ECO:0000313" key="1">
    <source>
        <dbReference type="EMBL" id="VEL13556.1"/>
    </source>
</evidence>
<accession>A0A448WJV8</accession>